<comment type="caution">
    <text evidence="2">The sequence shown here is derived from an EMBL/GenBank/DDBJ whole genome shotgun (WGS) entry which is preliminary data.</text>
</comment>
<name>A0A4Z2GFE4_9TELE</name>
<feature type="compositionally biased region" description="Basic and acidic residues" evidence="1">
    <location>
        <begin position="34"/>
        <end position="48"/>
    </location>
</feature>
<protein>
    <submittedName>
        <fullName evidence="2">Uncharacterized protein</fullName>
    </submittedName>
</protein>
<gene>
    <name evidence="2" type="ORF">EYF80_037658</name>
</gene>
<dbReference type="EMBL" id="SRLO01000558">
    <property type="protein sequence ID" value="TNN52119.1"/>
    <property type="molecule type" value="Genomic_DNA"/>
</dbReference>
<evidence type="ECO:0000313" key="3">
    <source>
        <dbReference type="Proteomes" id="UP000314294"/>
    </source>
</evidence>
<dbReference type="AlphaFoldDB" id="A0A4Z2GFE4"/>
<reference evidence="2 3" key="1">
    <citation type="submission" date="2019-03" db="EMBL/GenBank/DDBJ databases">
        <title>First draft genome of Liparis tanakae, snailfish: a comprehensive survey of snailfish specific genes.</title>
        <authorList>
            <person name="Kim W."/>
            <person name="Song I."/>
            <person name="Jeong J.-H."/>
            <person name="Kim D."/>
            <person name="Kim S."/>
            <person name="Ryu S."/>
            <person name="Song J.Y."/>
            <person name="Lee S.K."/>
        </authorList>
    </citation>
    <scope>NUCLEOTIDE SEQUENCE [LARGE SCALE GENOMIC DNA]</scope>
    <source>
        <tissue evidence="2">Muscle</tissue>
    </source>
</reference>
<evidence type="ECO:0000256" key="1">
    <source>
        <dbReference type="SAM" id="MobiDB-lite"/>
    </source>
</evidence>
<dbReference type="Proteomes" id="UP000314294">
    <property type="component" value="Unassembled WGS sequence"/>
</dbReference>
<feature type="region of interest" description="Disordered" evidence="1">
    <location>
        <begin position="1"/>
        <end position="51"/>
    </location>
</feature>
<evidence type="ECO:0000313" key="2">
    <source>
        <dbReference type="EMBL" id="TNN52119.1"/>
    </source>
</evidence>
<keyword evidence="3" id="KW-1185">Reference proteome</keyword>
<accession>A0A4Z2GFE4</accession>
<sequence>MDPSVGQEKGRGPAASASVALRVRGAPRRSAALRSRETRPAARGKPPEGRLFTIDFESRPLFL</sequence>
<proteinExistence type="predicted"/>
<organism evidence="2 3">
    <name type="scientific">Liparis tanakae</name>
    <name type="common">Tanaka's snailfish</name>
    <dbReference type="NCBI Taxonomy" id="230148"/>
    <lineage>
        <taxon>Eukaryota</taxon>
        <taxon>Metazoa</taxon>
        <taxon>Chordata</taxon>
        <taxon>Craniata</taxon>
        <taxon>Vertebrata</taxon>
        <taxon>Euteleostomi</taxon>
        <taxon>Actinopterygii</taxon>
        <taxon>Neopterygii</taxon>
        <taxon>Teleostei</taxon>
        <taxon>Neoteleostei</taxon>
        <taxon>Acanthomorphata</taxon>
        <taxon>Eupercaria</taxon>
        <taxon>Perciformes</taxon>
        <taxon>Cottioidei</taxon>
        <taxon>Cottales</taxon>
        <taxon>Liparidae</taxon>
        <taxon>Liparis</taxon>
    </lineage>
</organism>